<evidence type="ECO:0000313" key="2">
    <source>
        <dbReference type="Proteomes" id="UP001732700"/>
    </source>
</evidence>
<organism evidence="1 2">
    <name type="scientific">Avena sativa</name>
    <name type="common">Oat</name>
    <dbReference type="NCBI Taxonomy" id="4498"/>
    <lineage>
        <taxon>Eukaryota</taxon>
        <taxon>Viridiplantae</taxon>
        <taxon>Streptophyta</taxon>
        <taxon>Embryophyta</taxon>
        <taxon>Tracheophyta</taxon>
        <taxon>Spermatophyta</taxon>
        <taxon>Magnoliopsida</taxon>
        <taxon>Liliopsida</taxon>
        <taxon>Poales</taxon>
        <taxon>Poaceae</taxon>
        <taxon>BOP clade</taxon>
        <taxon>Pooideae</taxon>
        <taxon>Poodae</taxon>
        <taxon>Poeae</taxon>
        <taxon>Poeae Chloroplast Group 1 (Aveneae type)</taxon>
        <taxon>Aveninae</taxon>
        <taxon>Avena</taxon>
    </lineage>
</organism>
<name>A0ACD5WB99_AVESA</name>
<proteinExistence type="predicted"/>
<dbReference type="Proteomes" id="UP001732700">
    <property type="component" value="Chromosome 4A"/>
</dbReference>
<sequence length="372" mass="41664">MRTSHGFVLGLSFLLVLIAIAQSEKNKTVISHLPGPLSFQSGSYIDGVPELVYRPDSWTKVANIIFLDSPVGAGFSYSVTEDGYMSSDTEAVKQIGIFLTKWYEEHPEFLLNPLYISGDSYSGKIVPPLTFQISRGIEIGDEPVLNLKGYILGNPFTDRKMDEPAYYTYAHRMGLVSDKQYKIHRESCVTNPSTAQNMQCTRCLDAMNKCLKDIYINHILEPKCSYNGNSGGGGMLLDYTSAELGLSDFSSECRDKGYIVSGIWANNKVVRDSLGVHKGTVPLWLRCNHDIPYTRDIESSVEYHRSVTSRGYRSLIYSGDHDMGVPFIGTQAWIRSLDFPVVDEWRPWYVTGQVAGFTTLYTNNLTFATVKV</sequence>
<reference evidence="1" key="2">
    <citation type="submission" date="2025-09" db="UniProtKB">
        <authorList>
            <consortium name="EnsemblPlants"/>
        </authorList>
    </citation>
    <scope>IDENTIFICATION</scope>
</reference>
<dbReference type="EnsemblPlants" id="AVESA.00010b.r2.4AG0591610.1">
    <property type="protein sequence ID" value="AVESA.00010b.r2.4AG0591610.1.CDS"/>
    <property type="gene ID" value="AVESA.00010b.r2.4AG0591610"/>
</dbReference>
<reference evidence="1" key="1">
    <citation type="submission" date="2021-05" db="EMBL/GenBank/DDBJ databases">
        <authorList>
            <person name="Scholz U."/>
            <person name="Mascher M."/>
            <person name="Fiebig A."/>
        </authorList>
    </citation>
    <scope>NUCLEOTIDE SEQUENCE [LARGE SCALE GENOMIC DNA]</scope>
</reference>
<evidence type="ECO:0000313" key="1">
    <source>
        <dbReference type="EnsemblPlants" id="AVESA.00010b.r2.4AG0591610.1.CDS"/>
    </source>
</evidence>
<protein>
    <submittedName>
        <fullName evidence="1">Uncharacterized protein</fullName>
    </submittedName>
</protein>
<keyword evidence="2" id="KW-1185">Reference proteome</keyword>
<accession>A0ACD5WB99</accession>